<accession>A0A0E0EPA4</accession>
<feature type="region of interest" description="Disordered" evidence="1">
    <location>
        <begin position="1"/>
        <end position="106"/>
    </location>
</feature>
<evidence type="ECO:0000313" key="2">
    <source>
        <dbReference type="EnsemblPlants" id="OMERI09G00110.1"/>
    </source>
</evidence>
<evidence type="ECO:0000256" key="1">
    <source>
        <dbReference type="SAM" id="MobiDB-lite"/>
    </source>
</evidence>
<reference evidence="2" key="1">
    <citation type="submission" date="2015-04" db="UniProtKB">
        <authorList>
            <consortium name="EnsemblPlants"/>
        </authorList>
    </citation>
    <scope>IDENTIFICATION</scope>
</reference>
<dbReference type="EnsemblPlants" id="OMERI09G00110.1">
    <property type="protein sequence ID" value="OMERI09G00110.1"/>
    <property type="gene ID" value="OMERI09G00110"/>
</dbReference>
<organism evidence="2">
    <name type="scientific">Oryza meridionalis</name>
    <dbReference type="NCBI Taxonomy" id="40149"/>
    <lineage>
        <taxon>Eukaryota</taxon>
        <taxon>Viridiplantae</taxon>
        <taxon>Streptophyta</taxon>
        <taxon>Embryophyta</taxon>
        <taxon>Tracheophyta</taxon>
        <taxon>Spermatophyta</taxon>
        <taxon>Magnoliopsida</taxon>
        <taxon>Liliopsida</taxon>
        <taxon>Poales</taxon>
        <taxon>Poaceae</taxon>
        <taxon>BOP clade</taxon>
        <taxon>Oryzoideae</taxon>
        <taxon>Oryzeae</taxon>
        <taxon>Oryzinae</taxon>
        <taxon>Oryza</taxon>
    </lineage>
</organism>
<keyword evidence="3" id="KW-1185">Reference proteome</keyword>
<proteinExistence type="predicted"/>
<reference evidence="2" key="2">
    <citation type="submission" date="2018-05" db="EMBL/GenBank/DDBJ databases">
        <title>OmerRS3 (Oryza meridionalis Reference Sequence Version 3).</title>
        <authorList>
            <person name="Zhang J."/>
            <person name="Kudrna D."/>
            <person name="Lee S."/>
            <person name="Talag J."/>
            <person name="Welchert J."/>
            <person name="Wing R.A."/>
        </authorList>
    </citation>
    <scope>NUCLEOTIDE SEQUENCE [LARGE SCALE GENOMIC DNA]</scope>
    <source>
        <strain evidence="2">cv. OR44</strain>
    </source>
</reference>
<dbReference type="AlphaFoldDB" id="A0A0E0EPA4"/>
<evidence type="ECO:0000313" key="3">
    <source>
        <dbReference type="Proteomes" id="UP000008021"/>
    </source>
</evidence>
<name>A0A0E0EPA4_9ORYZ</name>
<sequence length="106" mass="11233">MGAVKREGIDGGVGGRGKSMRGAPRGERIDPGAALGRRWCRLRDRGRGGRKDRRRPRLWGRTAMAAARRTERASGRIDGGGDAGATEDGEDEAASGCEQGGGWRKA</sequence>
<dbReference type="Gramene" id="OMERI09G00110.1">
    <property type="protein sequence ID" value="OMERI09G00110.1"/>
    <property type="gene ID" value="OMERI09G00110"/>
</dbReference>
<dbReference type="HOGENOM" id="CLU_2227483_0_0_1"/>
<dbReference type="Proteomes" id="UP000008021">
    <property type="component" value="Chromosome 9"/>
</dbReference>
<protein>
    <submittedName>
        <fullName evidence="2">Uncharacterized protein</fullName>
    </submittedName>
</protein>